<dbReference type="OrthoDB" id="2143914at2759"/>
<keyword evidence="5" id="KW-0804">Transcription</keyword>
<dbReference type="SUPFAM" id="SSF46689">
    <property type="entry name" value="Homeodomain-like"/>
    <property type="match status" value="2"/>
</dbReference>
<keyword evidence="2" id="KW-0677">Repeat</keyword>
<dbReference type="CDD" id="cd00167">
    <property type="entry name" value="SANT"/>
    <property type="match status" value="2"/>
</dbReference>
<dbReference type="GO" id="GO:0005634">
    <property type="term" value="C:nucleus"/>
    <property type="evidence" value="ECO:0007669"/>
    <property type="project" value="UniProtKB-SubCell"/>
</dbReference>
<reference evidence="9 10" key="1">
    <citation type="journal article" date="2019" name="Genome Biol. Evol.">
        <title>Insights into the evolution of the New World diploid cottons (Gossypium, subgenus Houzingenia) based on genome sequencing.</title>
        <authorList>
            <person name="Grover C.E."/>
            <person name="Arick M.A. 2nd"/>
            <person name="Thrash A."/>
            <person name="Conover J.L."/>
            <person name="Sanders W.S."/>
            <person name="Peterson D.G."/>
            <person name="Frelichowski J.E."/>
            <person name="Scheffler J.A."/>
            <person name="Scheffler B.E."/>
            <person name="Wendel J.F."/>
        </authorList>
    </citation>
    <scope>NUCLEOTIDE SEQUENCE [LARGE SCALE GENOMIC DNA]</scope>
    <source>
        <strain evidence="9">5</strain>
        <tissue evidence="9">Leaf</tissue>
    </source>
</reference>
<sequence length="285" mass="31807">MVRAPCCDKSNVKKGPWSPDEDNTLINYIHKHGTGGSWITLPHKAGFLPYIHAYIHTYIHTCMHACIHNDDDDDVTGLKRCGKSCRLRWLNYLRPDIKHGGFSEEEDNIICSLYSTLGSRWSVIAAQLPGRTDNDIKNHWNTKLKKKLLAAKIKGGNNEITTTISAAPFCKAVGSDGSSSTTSSSYMTDMTTYQKNYYDYPALVLDQNDQFSMPYLPFENNCGAAWCSNGVGNEGQGMMVDHFVDFEVDPQHVLSGSSFQEENINGVGDDPWFGIVSATHYNIFD</sequence>
<name>A0A7J9B6G8_GOSGO</name>
<dbReference type="InterPro" id="IPR009057">
    <property type="entry name" value="Homeodomain-like_sf"/>
</dbReference>
<evidence type="ECO:0000256" key="4">
    <source>
        <dbReference type="ARBA" id="ARBA00023125"/>
    </source>
</evidence>
<dbReference type="InterPro" id="IPR017930">
    <property type="entry name" value="Myb_dom"/>
</dbReference>
<dbReference type="PROSITE" id="PS50090">
    <property type="entry name" value="MYB_LIKE"/>
    <property type="match status" value="2"/>
</dbReference>
<feature type="domain" description="Myb-like" evidence="7">
    <location>
        <begin position="9"/>
        <end position="93"/>
    </location>
</feature>
<dbReference type="Pfam" id="PF00249">
    <property type="entry name" value="Myb_DNA-binding"/>
    <property type="match status" value="2"/>
</dbReference>
<dbReference type="Proteomes" id="UP000593579">
    <property type="component" value="Unassembled WGS sequence"/>
</dbReference>
<feature type="domain" description="HTH myb-type" evidence="8">
    <location>
        <begin position="94"/>
        <end position="148"/>
    </location>
</feature>
<evidence type="ECO:0000256" key="6">
    <source>
        <dbReference type="ARBA" id="ARBA00023242"/>
    </source>
</evidence>
<accession>A0A7J9B6G8</accession>
<protein>
    <submittedName>
        <fullName evidence="9">Uncharacterized protein</fullName>
    </submittedName>
</protein>
<keyword evidence="4" id="KW-0238">DNA-binding</keyword>
<organism evidence="9 10">
    <name type="scientific">Gossypium gossypioides</name>
    <name type="common">Mexican cotton</name>
    <name type="synonym">Selera gossypioides</name>
    <dbReference type="NCBI Taxonomy" id="34282"/>
    <lineage>
        <taxon>Eukaryota</taxon>
        <taxon>Viridiplantae</taxon>
        <taxon>Streptophyta</taxon>
        <taxon>Embryophyta</taxon>
        <taxon>Tracheophyta</taxon>
        <taxon>Spermatophyta</taxon>
        <taxon>Magnoliopsida</taxon>
        <taxon>eudicotyledons</taxon>
        <taxon>Gunneridae</taxon>
        <taxon>Pentapetalae</taxon>
        <taxon>rosids</taxon>
        <taxon>malvids</taxon>
        <taxon>Malvales</taxon>
        <taxon>Malvaceae</taxon>
        <taxon>Malvoideae</taxon>
        <taxon>Gossypium</taxon>
    </lineage>
</organism>
<dbReference type="Gene3D" id="1.10.10.60">
    <property type="entry name" value="Homeodomain-like"/>
    <property type="match status" value="2"/>
</dbReference>
<gene>
    <name evidence="9" type="ORF">Gogos_015981</name>
</gene>
<keyword evidence="6" id="KW-0539">Nucleus</keyword>
<keyword evidence="10" id="KW-1185">Reference proteome</keyword>
<dbReference type="InterPro" id="IPR001005">
    <property type="entry name" value="SANT/Myb"/>
</dbReference>
<evidence type="ECO:0000256" key="3">
    <source>
        <dbReference type="ARBA" id="ARBA00023015"/>
    </source>
</evidence>
<evidence type="ECO:0000313" key="9">
    <source>
        <dbReference type="EMBL" id="MBA0731858.1"/>
    </source>
</evidence>
<evidence type="ECO:0000256" key="1">
    <source>
        <dbReference type="ARBA" id="ARBA00004123"/>
    </source>
</evidence>
<evidence type="ECO:0000256" key="5">
    <source>
        <dbReference type="ARBA" id="ARBA00023163"/>
    </source>
</evidence>
<evidence type="ECO:0000256" key="2">
    <source>
        <dbReference type="ARBA" id="ARBA00022737"/>
    </source>
</evidence>
<dbReference type="PANTHER" id="PTHR48000:SF78">
    <property type="entry name" value="TRANSCRIPTION FACTOR MYB36"/>
    <property type="match status" value="1"/>
</dbReference>
<evidence type="ECO:0000259" key="7">
    <source>
        <dbReference type="PROSITE" id="PS50090"/>
    </source>
</evidence>
<keyword evidence="3" id="KW-0805">Transcription regulation</keyword>
<feature type="domain" description="HTH myb-type" evidence="8">
    <location>
        <begin position="9"/>
        <end position="35"/>
    </location>
</feature>
<feature type="domain" description="Myb-like" evidence="7">
    <location>
        <begin position="94"/>
        <end position="144"/>
    </location>
</feature>
<comment type="caution">
    <text evidence="9">The sequence shown here is derived from an EMBL/GenBank/DDBJ whole genome shotgun (WGS) entry which is preliminary data.</text>
</comment>
<dbReference type="SMART" id="SM00717">
    <property type="entry name" value="SANT"/>
    <property type="match status" value="2"/>
</dbReference>
<dbReference type="GO" id="GO:0003677">
    <property type="term" value="F:DNA binding"/>
    <property type="evidence" value="ECO:0007669"/>
    <property type="project" value="UniProtKB-KW"/>
</dbReference>
<evidence type="ECO:0000313" key="10">
    <source>
        <dbReference type="Proteomes" id="UP000593579"/>
    </source>
</evidence>
<comment type="subcellular location">
    <subcellularLocation>
        <location evidence="1">Nucleus</location>
    </subcellularLocation>
</comment>
<dbReference type="PANTHER" id="PTHR48000">
    <property type="entry name" value="OS09G0431300 PROTEIN"/>
    <property type="match status" value="1"/>
</dbReference>
<evidence type="ECO:0000259" key="8">
    <source>
        <dbReference type="PROSITE" id="PS51294"/>
    </source>
</evidence>
<dbReference type="AlphaFoldDB" id="A0A7J9B6G8"/>
<dbReference type="PROSITE" id="PS51294">
    <property type="entry name" value="HTH_MYB"/>
    <property type="match status" value="2"/>
</dbReference>
<proteinExistence type="predicted"/>
<dbReference type="EMBL" id="JABEZY010000001">
    <property type="protein sequence ID" value="MBA0731858.1"/>
    <property type="molecule type" value="Genomic_DNA"/>
</dbReference>